<feature type="region of interest" description="Disordered" evidence="1">
    <location>
        <begin position="269"/>
        <end position="298"/>
    </location>
</feature>
<dbReference type="GO" id="GO:0005840">
    <property type="term" value="C:ribosome"/>
    <property type="evidence" value="ECO:0007669"/>
    <property type="project" value="UniProtKB-KW"/>
</dbReference>
<accession>A0A167FSA8</accession>
<dbReference type="RefSeq" id="XP_018738116.1">
    <property type="nucleotide sequence ID" value="XM_018880282.1"/>
</dbReference>
<dbReference type="AlphaFoldDB" id="A0A167FSA8"/>
<dbReference type="CDD" id="cd23703">
    <property type="entry name" value="mS26_PET12"/>
    <property type="match status" value="1"/>
</dbReference>
<keyword evidence="2" id="KW-0689">Ribosomal protein</keyword>
<dbReference type="GeneID" id="30035280"/>
<dbReference type="OrthoDB" id="5223508at2759"/>
<evidence type="ECO:0000256" key="1">
    <source>
        <dbReference type="SAM" id="MobiDB-lite"/>
    </source>
</evidence>
<dbReference type="Proteomes" id="UP000189580">
    <property type="component" value="Chromosome b"/>
</dbReference>
<dbReference type="InterPro" id="IPR058940">
    <property type="entry name" value="mS26_fungi"/>
</dbReference>
<gene>
    <name evidence="2" type="primary">PET123</name>
    <name evidence="2" type="ORF">AWJ20_3276</name>
</gene>
<dbReference type="KEGG" id="slb:AWJ20_3276"/>
<feature type="region of interest" description="Disordered" evidence="1">
    <location>
        <begin position="36"/>
        <end position="83"/>
    </location>
</feature>
<dbReference type="EMBL" id="CP014503">
    <property type="protein sequence ID" value="ANB15639.1"/>
    <property type="molecule type" value="Genomic_DNA"/>
</dbReference>
<name>A0A167FSA8_9ASCO</name>
<reference evidence="2 3" key="1">
    <citation type="submission" date="2016-02" db="EMBL/GenBank/DDBJ databases">
        <title>Complete genome sequence and transcriptome regulation of the pentose utilising yeast Sugiyamaella lignohabitans.</title>
        <authorList>
            <person name="Bellasio M."/>
            <person name="Peymann A."/>
            <person name="Valli M."/>
            <person name="Sipitzky M."/>
            <person name="Graf A."/>
            <person name="Sauer M."/>
            <person name="Marx H."/>
            <person name="Mattanovich D."/>
        </authorList>
    </citation>
    <scope>NUCLEOTIDE SEQUENCE [LARGE SCALE GENOMIC DNA]</scope>
    <source>
        <strain evidence="2 3">CBS 10342</strain>
    </source>
</reference>
<proteinExistence type="predicted"/>
<keyword evidence="3" id="KW-1185">Reference proteome</keyword>
<evidence type="ECO:0000313" key="2">
    <source>
        <dbReference type="EMBL" id="ANB15639.1"/>
    </source>
</evidence>
<organism evidence="2 3">
    <name type="scientific">Sugiyamaella lignohabitans</name>
    <dbReference type="NCBI Taxonomy" id="796027"/>
    <lineage>
        <taxon>Eukaryota</taxon>
        <taxon>Fungi</taxon>
        <taxon>Dikarya</taxon>
        <taxon>Ascomycota</taxon>
        <taxon>Saccharomycotina</taxon>
        <taxon>Dipodascomycetes</taxon>
        <taxon>Dipodascales</taxon>
        <taxon>Trichomonascaceae</taxon>
        <taxon>Sugiyamaella</taxon>
    </lineage>
</organism>
<keyword evidence="2" id="KW-0687">Ribonucleoprotein</keyword>
<evidence type="ECO:0000313" key="3">
    <source>
        <dbReference type="Proteomes" id="UP000189580"/>
    </source>
</evidence>
<feature type="compositionally biased region" description="Low complexity" evidence="1">
    <location>
        <begin position="70"/>
        <end position="79"/>
    </location>
</feature>
<protein>
    <submittedName>
        <fullName evidence="2">Mitochondrial 37S ribosomal protein PET123</fullName>
    </submittedName>
</protein>
<sequence>MVKGIAKYGFKSGFLPHPRQILPKLKTSWEIEEEAKRTVAFEDPAMAPKGSSPNPPPRRQVTASEKLSKSAKPPTKPKSLNTELQQWKAEQSLIRRKYFVDAIEAQQTMDKKELQIRERQFREAAERRQQISTEHTESEAERLTLPSIDSVFNEPFVIPRTPEETEELRLKRTANRKTLELRNSERKASILLELYQSTSNYVITEEDLDKLVQKEFVTNKGDQSRDPRVPYVTGSDTRQEFASTFGSSVYYDSSSQAIDSIKQELLGTTSSMKPGLGEVEDALSGRTQQWKETSHDSR</sequence>
<dbReference type="Pfam" id="PF26163">
    <property type="entry name" value="mS26"/>
    <property type="match status" value="1"/>
</dbReference>